<dbReference type="Gene3D" id="3.40.710.10">
    <property type="entry name" value="DD-peptidase/beta-lactamase superfamily"/>
    <property type="match status" value="1"/>
</dbReference>
<feature type="domain" description="Penicillin-binding protein transpeptidase" evidence="1">
    <location>
        <begin position="158"/>
        <end position="459"/>
    </location>
</feature>
<evidence type="ECO:0000259" key="1">
    <source>
        <dbReference type="Pfam" id="PF00905"/>
    </source>
</evidence>
<dbReference type="HOGENOM" id="CLU_009289_1_0_9"/>
<dbReference type="GO" id="GO:0005886">
    <property type="term" value="C:plasma membrane"/>
    <property type="evidence" value="ECO:0007669"/>
    <property type="project" value="TreeGrafter"/>
</dbReference>
<dbReference type="GO" id="GO:0008658">
    <property type="term" value="F:penicillin binding"/>
    <property type="evidence" value="ECO:0007669"/>
    <property type="project" value="InterPro"/>
</dbReference>
<reference evidence="3 4" key="1">
    <citation type="journal article" date="2012" name="PLoS ONE">
        <title>The purine-utilizing bacterium Clostridium acidurici 9a: a genome-guided metabolic reconsideration.</title>
        <authorList>
            <person name="Hartwich K."/>
            <person name="Poehlein A."/>
            <person name="Daniel R."/>
        </authorList>
    </citation>
    <scope>NUCLEOTIDE SEQUENCE [LARGE SCALE GENOMIC DNA]</scope>
    <source>
        <strain evidence="4">ATCC 7906 / DSM 604 / BCRC 14475 / CIP 104303 / KCTC 5404 / NCIMB 10678 / 9a</strain>
    </source>
</reference>
<dbReference type="OrthoDB" id="9766847at2"/>
<proteinExistence type="predicted"/>
<dbReference type="GO" id="GO:0016757">
    <property type="term" value="F:glycosyltransferase activity"/>
    <property type="evidence" value="ECO:0007669"/>
    <property type="project" value="UniProtKB-KW"/>
</dbReference>
<dbReference type="InterPro" id="IPR054120">
    <property type="entry name" value="PBPA_dimer"/>
</dbReference>
<dbReference type="EC" id="2.4.1.129" evidence="3"/>
<dbReference type="GO" id="GO:0071972">
    <property type="term" value="F:peptidoglycan L,D-transpeptidase activity"/>
    <property type="evidence" value="ECO:0007669"/>
    <property type="project" value="TreeGrafter"/>
</dbReference>
<dbReference type="SUPFAM" id="SSF56519">
    <property type="entry name" value="Penicillin binding protein dimerisation domain"/>
    <property type="match status" value="1"/>
</dbReference>
<dbReference type="STRING" id="1128398.Curi_c09610"/>
<dbReference type="Gene3D" id="3.90.1310.10">
    <property type="entry name" value="Penicillin-binding protein 2a (Domain 2)"/>
    <property type="match status" value="1"/>
</dbReference>
<dbReference type="PATRIC" id="fig|1128398.3.peg.960"/>
<dbReference type="KEGG" id="cad:Curi_c09610"/>
<name>K0AYW2_GOTA9</name>
<dbReference type="Pfam" id="PF00905">
    <property type="entry name" value="Transpeptidase"/>
    <property type="match status" value="1"/>
</dbReference>
<dbReference type="PANTHER" id="PTHR30627">
    <property type="entry name" value="PEPTIDOGLYCAN D,D-TRANSPEPTIDASE"/>
    <property type="match status" value="1"/>
</dbReference>
<organism evidence="3 4">
    <name type="scientific">Gottschalkia acidurici (strain ATCC 7906 / DSM 604 / BCRC 14475 / CIP 104303 / KCTC 5404 / NCIMB 10678 / 9a)</name>
    <name type="common">Clostridium acidurici</name>
    <dbReference type="NCBI Taxonomy" id="1128398"/>
    <lineage>
        <taxon>Bacteria</taxon>
        <taxon>Bacillati</taxon>
        <taxon>Bacillota</taxon>
        <taxon>Tissierellia</taxon>
        <taxon>Tissierellales</taxon>
        <taxon>Gottschalkiaceae</taxon>
        <taxon>Gottschalkia</taxon>
    </lineage>
</organism>
<dbReference type="Pfam" id="PF21922">
    <property type="entry name" value="PBP_dimer_2"/>
    <property type="match status" value="1"/>
</dbReference>
<accession>K0AYW2</accession>
<evidence type="ECO:0000259" key="2">
    <source>
        <dbReference type="Pfam" id="PF21922"/>
    </source>
</evidence>
<dbReference type="SUPFAM" id="SSF56601">
    <property type="entry name" value="beta-lactamase/transpeptidase-like"/>
    <property type="match status" value="1"/>
</dbReference>
<keyword evidence="4" id="KW-1185">Reference proteome</keyword>
<dbReference type="RefSeq" id="WP_014967114.1">
    <property type="nucleotide sequence ID" value="NC_018664.1"/>
</dbReference>
<keyword evidence="3" id="KW-0808">Transferase</keyword>
<dbReference type="InterPro" id="IPR050515">
    <property type="entry name" value="Beta-lactam/transpept"/>
</dbReference>
<dbReference type="InterPro" id="IPR036138">
    <property type="entry name" value="PBP_dimer_sf"/>
</dbReference>
<dbReference type="GO" id="GO:0071555">
    <property type="term" value="P:cell wall organization"/>
    <property type="evidence" value="ECO:0007669"/>
    <property type="project" value="TreeGrafter"/>
</dbReference>
<dbReference type="InterPro" id="IPR001460">
    <property type="entry name" value="PCN-bd_Tpept"/>
</dbReference>
<sequence>MNIESKRIIRVLVLLSGLFISLIVYLSYFQLVKAEKVQEHSYNKRKWLGEEKIVRGTISDRNDTVLAYSQKEGDTQVRHYNYGSLYGHVIGYSYREYGKAGLESTYNEELLDLRDTNPIEELKDIIKSGKEKHGNNLVLTIDNRLQKKAYDLLGGKKGSIVLMNPKTGEIYAMASNPVFNPSSLREDWKNIVESEDGYLLNRSTMGLYAPGSIFKVITATAALENPGINTNYDCKGSVKINGYTLNDYDKTAHGRLDLEGALVKSCNVAFGQMGVQLGKEKLREVSEKYMLNKEIPFDLKVSNSVFSKKRMDDTELGVTAIGQGKTLVTPLNMAMVASAIANNGEMVKPILVKQVESPEGKILTENYTKTLSTVTTPEVSQQLKDMMVKVVSSGTGKNASIRNVKVAGKTGTAENETDKSHAWFIGFAPADDPELAISVVLENSGSTGGSAAAPIARDLFIEALNTLK</sequence>
<dbReference type="InterPro" id="IPR012338">
    <property type="entry name" value="Beta-lactam/transpept-like"/>
</dbReference>
<feature type="domain" description="Penicillin binding protein A dimerisation" evidence="2">
    <location>
        <begin position="55"/>
        <end position="136"/>
    </location>
</feature>
<keyword evidence="3" id="KW-0328">Glycosyltransferase</keyword>
<gene>
    <name evidence="3" type="primary">pbpA1</name>
    <name evidence="3" type="ordered locus">Curi_c09610</name>
</gene>
<evidence type="ECO:0000313" key="4">
    <source>
        <dbReference type="Proteomes" id="UP000006094"/>
    </source>
</evidence>
<dbReference type="PANTHER" id="PTHR30627:SF24">
    <property type="entry name" value="PENICILLIN-BINDING PROTEIN 4B"/>
    <property type="match status" value="1"/>
</dbReference>
<dbReference type="eggNOG" id="COG0768">
    <property type="taxonomic scope" value="Bacteria"/>
</dbReference>
<dbReference type="EMBL" id="CP003326">
    <property type="protein sequence ID" value="AFS77977.1"/>
    <property type="molecule type" value="Genomic_DNA"/>
</dbReference>
<keyword evidence="3" id="KW-0378">Hydrolase</keyword>
<dbReference type="EC" id="3.4.-.-" evidence="3"/>
<protein>
    <submittedName>
        <fullName evidence="3">Penicillin-binding protein A</fullName>
        <ecNumber evidence="3">2.4.1.129</ecNumber>
        <ecNumber evidence="3">3.4.-.-</ecNumber>
    </submittedName>
</protein>
<dbReference type="AlphaFoldDB" id="K0AYW2"/>
<evidence type="ECO:0000313" key="3">
    <source>
        <dbReference type="EMBL" id="AFS77977.1"/>
    </source>
</evidence>
<dbReference type="Proteomes" id="UP000006094">
    <property type="component" value="Chromosome"/>
</dbReference>